<dbReference type="EMBL" id="PEDF01000085">
    <property type="protein sequence ID" value="RFZ40785.1"/>
    <property type="molecule type" value="Genomic_DNA"/>
</dbReference>
<name>A0A3E2MV98_MYCMR</name>
<protein>
    <submittedName>
        <fullName evidence="2">Uncharacterized protein</fullName>
    </submittedName>
</protein>
<feature type="compositionally biased region" description="Basic residues" evidence="1">
    <location>
        <begin position="215"/>
        <end position="228"/>
    </location>
</feature>
<dbReference type="AlphaFoldDB" id="A0A3E2MV98"/>
<evidence type="ECO:0000313" key="3">
    <source>
        <dbReference type="Proteomes" id="UP000257451"/>
    </source>
</evidence>
<gene>
    <name evidence="2" type="ORF">DAVIS_02750</name>
</gene>
<feature type="compositionally biased region" description="Basic residues" evidence="1">
    <location>
        <begin position="246"/>
        <end position="257"/>
    </location>
</feature>
<organism evidence="2 3">
    <name type="scientific">Mycobacterium marinum</name>
    <dbReference type="NCBI Taxonomy" id="1781"/>
    <lineage>
        <taxon>Bacteria</taxon>
        <taxon>Bacillati</taxon>
        <taxon>Actinomycetota</taxon>
        <taxon>Actinomycetes</taxon>
        <taxon>Mycobacteriales</taxon>
        <taxon>Mycobacteriaceae</taxon>
        <taxon>Mycobacterium</taxon>
        <taxon>Mycobacterium ulcerans group</taxon>
    </lineage>
</organism>
<dbReference type="Proteomes" id="UP000257451">
    <property type="component" value="Unassembled WGS sequence"/>
</dbReference>
<sequence length="343" mass="38759">MRGGHRGRLRVGQTRRDRGSQRAITGDKSGPTTMRGHPTDSITNLMIGDIGTHRGHHTGEIGTQLRHLPIGGVIPTETDQHIREVDTGGADRDLDLTRPRRDPIKSHKLHRLQIPRRADLQPHPLSVMLNHRGLALFGTQRHRRQPRRIPLATTPRRLVFLRARQQLTRNHLRTTVLININMSGMQMRILSTNHPQQTTQPSLLQIGTLTTQHRLRTPRHHKQPRRLTHNLGQLPNNTHHMPNTQHRLRTPRHHKQPRRLTHNLGQLPNNTHHMPNVIAGHGAAAARPGHDDHAREPVVAQLIAEPLSVGDVVGLQVPARRDAVGAKRLQRLGEPRRESIGGF</sequence>
<feature type="compositionally biased region" description="Polar residues" evidence="1">
    <location>
        <begin position="230"/>
        <end position="245"/>
    </location>
</feature>
<proteinExistence type="predicted"/>
<feature type="region of interest" description="Disordered" evidence="1">
    <location>
        <begin position="215"/>
        <end position="257"/>
    </location>
</feature>
<comment type="caution">
    <text evidence="2">The sequence shown here is derived from an EMBL/GenBank/DDBJ whole genome shotgun (WGS) entry which is preliminary data.</text>
</comment>
<reference evidence="2 3" key="1">
    <citation type="journal article" date="2018" name="Sci. Rep.">
        <title>Extensive genomic diversity among Mycobacterium marinum strains revealed by whole genome sequencing.</title>
        <authorList>
            <person name="Das S."/>
            <person name="Pettersson B.M."/>
            <person name="Behra P.R."/>
            <person name="Mallick A."/>
            <person name="Cheramie M."/>
            <person name="Ramesh M."/>
            <person name="Shirreff L."/>
            <person name="DuCote T."/>
            <person name="Dasgupta S."/>
            <person name="Ennis D.G."/>
            <person name="Kirsebom L.A."/>
        </authorList>
    </citation>
    <scope>NUCLEOTIDE SEQUENCE [LARGE SCALE GENOMIC DNA]</scope>
    <source>
        <strain evidence="2 3">Davis1</strain>
    </source>
</reference>
<evidence type="ECO:0000313" key="2">
    <source>
        <dbReference type="EMBL" id="RFZ40785.1"/>
    </source>
</evidence>
<accession>A0A3E2MV98</accession>
<evidence type="ECO:0000256" key="1">
    <source>
        <dbReference type="SAM" id="MobiDB-lite"/>
    </source>
</evidence>
<feature type="region of interest" description="Disordered" evidence="1">
    <location>
        <begin position="1"/>
        <end position="39"/>
    </location>
</feature>